<protein>
    <submittedName>
        <fullName evidence="2">Uncharacterized protein</fullName>
    </submittedName>
</protein>
<dbReference type="RefSeq" id="WP_099244858.1">
    <property type="nucleotide sequence ID" value="NZ_FXXP01000001.1"/>
</dbReference>
<proteinExistence type="predicted"/>
<dbReference type="Proteomes" id="UP000225972">
    <property type="component" value="Unassembled WGS sequence"/>
</dbReference>
<evidence type="ECO:0000313" key="3">
    <source>
        <dbReference type="Proteomes" id="UP000225972"/>
    </source>
</evidence>
<gene>
    <name evidence="2" type="ORF">TRP8649_01549</name>
</gene>
<keyword evidence="3" id="KW-1185">Reference proteome</keyword>
<sequence>MMLRKTTFKLKLILYPFVAAAVAINLFLLFLMLQALGIPAMPPLTALILAIPLGVPANYLMAHWVQGLIDEAEGRA</sequence>
<dbReference type="EMBL" id="FXXP01000001">
    <property type="protein sequence ID" value="SMX27444.1"/>
    <property type="molecule type" value="Genomic_DNA"/>
</dbReference>
<feature type="transmembrane region" description="Helical" evidence="1">
    <location>
        <begin position="44"/>
        <end position="65"/>
    </location>
</feature>
<name>A0A238JB59_9RHOB</name>
<keyword evidence="1" id="KW-1133">Transmembrane helix</keyword>
<evidence type="ECO:0000256" key="1">
    <source>
        <dbReference type="SAM" id="Phobius"/>
    </source>
</evidence>
<organism evidence="2 3">
    <name type="scientific">Pelagimonas phthalicica</name>
    <dbReference type="NCBI Taxonomy" id="1037362"/>
    <lineage>
        <taxon>Bacteria</taxon>
        <taxon>Pseudomonadati</taxon>
        <taxon>Pseudomonadota</taxon>
        <taxon>Alphaproteobacteria</taxon>
        <taxon>Rhodobacterales</taxon>
        <taxon>Roseobacteraceae</taxon>
        <taxon>Pelagimonas</taxon>
    </lineage>
</organism>
<keyword evidence="1" id="KW-0472">Membrane</keyword>
<keyword evidence="1" id="KW-0812">Transmembrane</keyword>
<feature type="transmembrane region" description="Helical" evidence="1">
    <location>
        <begin position="12"/>
        <end position="38"/>
    </location>
</feature>
<dbReference type="AlphaFoldDB" id="A0A238JB59"/>
<evidence type="ECO:0000313" key="2">
    <source>
        <dbReference type="EMBL" id="SMX27444.1"/>
    </source>
</evidence>
<reference evidence="3" key="1">
    <citation type="submission" date="2017-05" db="EMBL/GenBank/DDBJ databases">
        <authorList>
            <person name="Rodrigo-Torres L."/>
            <person name="Arahal R. D."/>
            <person name="Lucena T."/>
        </authorList>
    </citation>
    <scope>NUCLEOTIDE SEQUENCE [LARGE SCALE GENOMIC DNA]</scope>
    <source>
        <strain evidence="3">CECT 8649</strain>
    </source>
</reference>
<accession>A0A238JB59</accession>